<dbReference type="PANTHER" id="PTHR43615">
    <property type="entry name" value="PHOSPHOENOLPYRUVATE SYNTHASE-RELATED"/>
    <property type="match status" value="1"/>
</dbReference>
<dbReference type="PANTHER" id="PTHR43615:SF1">
    <property type="entry name" value="PPDK_N DOMAIN-CONTAINING PROTEIN"/>
    <property type="match status" value="1"/>
</dbReference>
<dbReference type="RefSeq" id="WP_110257059.1">
    <property type="nucleotide sequence ID" value="NZ_QJKB01000008.1"/>
</dbReference>
<dbReference type="Proteomes" id="UP000247792">
    <property type="component" value="Unassembled WGS sequence"/>
</dbReference>
<gene>
    <name evidence="3" type="ORF">DFR42_108163</name>
</gene>
<sequence>MQTEIISSSSTQANPSVAQLGGKGKNLLTMKLAGFQVPYFIVLPVAFFEELMGADLPILDGLCLAAANSAGPERDAAMAAARQLILEKKLDANTEQEILRLLAGQGEHFAVRSSAVDEDASTHSFAGQLDSFLFVPADASIFGKILACYASAYNDRSFAYRSEHALTRDCIRPAVVVQSMVFADVSGLVFTGNPMNCNPDEMVISASYGAGEGVVSGEMDCDTWYIDESGAVARKVIVEKAAGLFFDEEQRHGLKRKNVDAAIAHKDCLTEKQVRQLAQVAHDIELAYGGIPQDIEWGFVKDQLYILQARPVSNLSHICKFSARTILDNSNIVESFSGVTSPLTFSFASRVYEKVYEQFYGLFGVPASEIQSLKPVFRNMLAYYQGHVYYNLNSWYRSLSLLPFFDTNKKNFDASIGVQARSGTAGLAHTMQRGRLASGWRALTAGVRMTYFYLRRHSICRCFASDFDVFMQPYMQLDMSGLNNVELLATYDRVEQRLLNDWRAPIINDFFAETFHGLLRLFLKRYICQDEQQVSLLHNDLLCGQGGMASVAPTNMLMDIAAWIRQVPDLTFAMRNYGVRELQQMIEAAHGPEWQALKQRMDAYRHEFGFRCINELKLEEISIKDDPAFIIQALKNYLMPDDAISQDADGEHTQVAKTAEQSVLQACGNNILLRLLAWWLIRNARACVKEREELRFYRTKVFGFVRYLTRAMGANFVKNGQLQKVEDIYLLSIDEVFGLIEQRAVSQDVANGIIPLRQREQAAFHTLDEVPPRLHFYGELRPERMVVVSADDTAAAGMIDDVAGLYKGTPCSSGLVQGRVKVVHDTRDVQLNGEILVTRRTDPGWVPFFPCISGLIVERGSVLSHSAVVAREMGIPAVVGLRGISALLKDGDEVQLDGAAGLVCRR</sequence>
<keyword evidence="3" id="KW-0808">Transferase</keyword>
<dbReference type="GO" id="GO:0016301">
    <property type="term" value="F:kinase activity"/>
    <property type="evidence" value="ECO:0007669"/>
    <property type="project" value="UniProtKB-KW"/>
</dbReference>
<dbReference type="InterPro" id="IPR008279">
    <property type="entry name" value="PEP-util_enz_mobile_dom"/>
</dbReference>
<protein>
    <submittedName>
        <fullName evidence="3">Pyruvate,water dikinase</fullName>
    </submittedName>
</protein>
<evidence type="ECO:0000259" key="1">
    <source>
        <dbReference type="Pfam" id="PF00391"/>
    </source>
</evidence>
<keyword evidence="3" id="KW-0418">Kinase</keyword>
<proteinExistence type="predicted"/>
<dbReference type="Gene3D" id="3.30.470.20">
    <property type="entry name" value="ATP-grasp fold, B domain"/>
    <property type="match status" value="1"/>
</dbReference>
<dbReference type="InterPro" id="IPR002192">
    <property type="entry name" value="PPDK_AMP/ATP-bd"/>
</dbReference>
<dbReference type="Gene3D" id="3.50.30.10">
    <property type="entry name" value="Phosphohistidine domain"/>
    <property type="match status" value="1"/>
</dbReference>
<evidence type="ECO:0000313" key="3">
    <source>
        <dbReference type="EMBL" id="PXX40328.1"/>
    </source>
</evidence>
<evidence type="ECO:0000259" key="2">
    <source>
        <dbReference type="Pfam" id="PF01326"/>
    </source>
</evidence>
<feature type="domain" description="PEP-utilising enzyme mobile" evidence="1">
    <location>
        <begin position="832"/>
        <end position="901"/>
    </location>
</feature>
<comment type="caution">
    <text evidence="3">The sequence shown here is derived from an EMBL/GenBank/DDBJ whole genome shotgun (WGS) entry which is preliminary data.</text>
</comment>
<dbReference type="InterPro" id="IPR036637">
    <property type="entry name" value="Phosphohistidine_dom_sf"/>
</dbReference>
<dbReference type="EMBL" id="QJKB01000008">
    <property type="protein sequence ID" value="PXX40328.1"/>
    <property type="molecule type" value="Genomic_DNA"/>
</dbReference>
<keyword evidence="4" id="KW-1185">Reference proteome</keyword>
<dbReference type="Gene3D" id="3.30.1490.20">
    <property type="entry name" value="ATP-grasp fold, A domain"/>
    <property type="match status" value="1"/>
</dbReference>
<name>A0A318J8V8_9BURK</name>
<feature type="domain" description="Pyruvate phosphate dikinase AMP/ATP-binding" evidence="2">
    <location>
        <begin position="18"/>
        <end position="317"/>
    </location>
</feature>
<dbReference type="Pfam" id="PF01326">
    <property type="entry name" value="PPDK_N"/>
    <property type="match status" value="1"/>
</dbReference>
<dbReference type="GO" id="GO:0005524">
    <property type="term" value="F:ATP binding"/>
    <property type="evidence" value="ECO:0007669"/>
    <property type="project" value="InterPro"/>
</dbReference>
<keyword evidence="3" id="KW-0670">Pyruvate</keyword>
<dbReference type="Pfam" id="PF00391">
    <property type="entry name" value="PEP-utilizers"/>
    <property type="match status" value="1"/>
</dbReference>
<dbReference type="OrthoDB" id="9765468at2"/>
<dbReference type="InterPro" id="IPR013815">
    <property type="entry name" value="ATP_grasp_subdomain_1"/>
</dbReference>
<evidence type="ECO:0000313" key="4">
    <source>
        <dbReference type="Proteomes" id="UP000247792"/>
    </source>
</evidence>
<reference evidence="3 4" key="1">
    <citation type="submission" date="2018-05" db="EMBL/GenBank/DDBJ databases">
        <title>Genomic Encyclopedia of Type Strains, Phase IV (KMG-IV): sequencing the most valuable type-strain genomes for metagenomic binning, comparative biology and taxonomic classification.</title>
        <authorList>
            <person name="Goeker M."/>
        </authorList>
    </citation>
    <scope>NUCLEOTIDE SEQUENCE [LARGE SCALE GENOMIC DNA]</scope>
    <source>
        <strain evidence="3 4">DSM 19792</strain>
    </source>
</reference>
<dbReference type="SUPFAM" id="SSF56059">
    <property type="entry name" value="Glutathione synthetase ATP-binding domain-like"/>
    <property type="match status" value="1"/>
</dbReference>
<dbReference type="AlphaFoldDB" id="A0A318J8V8"/>
<dbReference type="SUPFAM" id="SSF52009">
    <property type="entry name" value="Phosphohistidine domain"/>
    <property type="match status" value="1"/>
</dbReference>
<dbReference type="InterPro" id="IPR051549">
    <property type="entry name" value="PEP_Utilizing_Enz"/>
</dbReference>
<accession>A0A318J8V8</accession>
<organism evidence="3 4">
    <name type="scientific">Undibacterium pigrum</name>
    <dbReference type="NCBI Taxonomy" id="401470"/>
    <lineage>
        <taxon>Bacteria</taxon>
        <taxon>Pseudomonadati</taxon>
        <taxon>Pseudomonadota</taxon>
        <taxon>Betaproteobacteria</taxon>
        <taxon>Burkholderiales</taxon>
        <taxon>Oxalobacteraceae</taxon>
        <taxon>Undibacterium</taxon>
    </lineage>
</organism>